<proteinExistence type="inferred from homology"/>
<dbReference type="SUPFAM" id="SSF53335">
    <property type="entry name" value="S-adenosyl-L-methionine-dependent methyltransferases"/>
    <property type="match status" value="1"/>
</dbReference>
<protein>
    <recommendedName>
        <fullName evidence="5">ETFB lysine methyltransferase</fullName>
    </recommendedName>
    <alternativeName>
        <fullName evidence="4">Protein N-lysine methyltransferase METTL20</fullName>
    </alternativeName>
</protein>
<dbReference type="InterPro" id="IPR050078">
    <property type="entry name" value="Ribosomal_L11_MeTrfase_PrmA"/>
</dbReference>
<dbReference type="EMBL" id="CAUJNA010001090">
    <property type="protein sequence ID" value="CAJ1384166.1"/>
    <property type="molecule type" value="Genomic_DNA"/>
</dbReference>
<dbReference type="PANTHER" id="PTHR43648:SF1">
    <property type="entry name" value="ELECTRON TRANSFER FLAVOPROTEIN BETA SUBUNIT LYSINE METHYLTRANSFERASE"/>
    <property type="match status" value="1"/>
</dbReference>
<dbReference type="GO" id="GO:0008276">
    <property type="term" value="F:protein methyltransferase activity"/>
    <property type="evidence" value="ECO:0007669"/>
    <property type="project" value="TreeGrafter"/>
</dbReference>
<keyword evidence="7" id="KW-1185">Reference proteome</keyword>
<evidence type="ECO:0000256" key="5">
    <source>
        <dbReference type="ARBA" id="ARBA00042266"/>
    </source>
</evidence>
<dbReference type="GO" id="GO:0032259">
    <property type="term" value="P:methylation"/>
    <property type="evidence" value="ECO:0007669"/>
    <property type="project" value="UniProtKB-KW"/>
</dbReference>
<evidence type="ECO:0000313" key="7">
    <source>
        <dbReference type="Proteomes" id="UP001178507"/>
    </source>
</evidence>
<accession>A0AA36MY96</accession>
<name>A0AA36MY96_9DINO</name>
<dbReference type="AlphaFoldDB" id="A0AA36MY96"/>
<keyword evidence="1" id="KW-0489">Methyltransferase</keyword>
<evidence type="ECO:0000256" key="3">
    <source>
        <dbReference type="ARBA" id="ARBA00037932"/>
    </source>
</evidence>
<dbReference type="InterPro" id="IPR029063">
    <property type="entry name" value="SAM-dependent_MTases_sf"/>
</dbReference>
<dbReference type="Pfam" id="PF06325">
    <property type="entry name" value="PrmA"/>
    <property type="match status" value="1"/>
</dbReference>
<evidence type="ECO:0000256" key="1">
    <source>
        <dbReference type="ARBA" id="ARBA00022603"/>
    </source>
</evidence>
<reference evidence="6" key="1">
    <citation type="submission" date="2023-08" db="EMBL/GenBank/DDBJ databases">
        <authorList>
            <person name="Chen Y."/>
            <person name="Shah S."/>
            <person name="Dougan E. K."/>
            <person name="Thang M."/>
            <person name="Chan C."/>
        </authorList>
    </citation>
    <scope>NUCLEOTIDE SEQUENCE</scope>
</reference>
<evidence type="ECO:0000256" key="4">
    <source>
        <dbReference type="ARBA" id="ARBA00041867"/>
    </source>
</evidence>
<sequence length="395" mass="41667">MLLPTQKSSSTASCTASHRGTSCRAGMLQARHGAQDVLKICSTAVGLHGRRKLQCRAKESKETSEFVEVALNTSEPEAVEEILLALGASSSSCRRHLGVIEVTAQFPFAVDVGRLSRQLQGALGWPAPPQLRCRGLGRGTWIDFFPLCDGFEVRLPCHAASPQSPDSRRVLRLEGSTAFGAGDHPTTRGAAAFLGRSLRPGDRVLDYGTGSGVLAICAAMCGAEVLAVDLDADAVASARRSYALNGCEGSAEFRVVPESPGEAQALMRELLQDGADVVVANLLFRPLLALRELLVAACRPRGRLCLTGLRENEVAAVEEAYGESLAMEVEDLGAGWRLLTGRKGAKEMRGAILAGRGRLTAFEGSGGVPNAGGAFPGVRLGFRSLKHAPPEGKTP</sequence>
<evidence type="ECO:0000313" key="6">
    <source>
        <dbReference type="EMBL" id="CAJ1384166.1"/>
    </source>
</evidence>
<organism evidence="6 7">
    <name type="scientific">Effrenium voratum</name>
    <dbReference type="NCBI Taxonomy" id="2562239"/>
    <lineage>
        <taxon>Eukaryota</taxon>
        <taxon>Sar</taxon>
        <taxon>Alveolata</taxon>
        <taxon>Dinophyceae</taxon>
        <taxon>Suessiales</taxon>
        <taxon>Symbiodiniaceae</taxon>
        <taxon>Effrenium</taxon>
    </lineage>
</organism>
<dbReference type="PANTHER" id="PTHR43648">
    <property type="entry name" value="ELECTRON TRANSFER FLAVOPROTEIN BETA SUBUNIT LYSINE METHYLTRANSFERASE"/>
    <property type="match status" value="1"/>
</dbReference>
<dbReference type="Proteomes" id="UP001178507">
    <property type="component" value="Unassembled WGS sequence"/>
</dbReference>
<comment type="caution">
    <text evidence="6">The sequence shown here is derived from an EMBL/GenBank/DDBJ whole genome shotgun (WGS) entry which is preliminary data.</text>
</comment>
<evidence type="ECO:0000256" key="2">
    <source>
        <dbReference type="ARBA" id="ARBA00022679"/>
    </source>
</evidence>
<keyword evidence="2" id="KW-0808">Transferase</keyword>
<dbReference type="Gene3D" id="3.40.50.150">
    <property type="entry name" value="Vaccinia Virus protein VP39"/>
    <property type="match status" value="1"/>
</dbReference>
<comment type="similarity">
    <text evidence="3">Belongs to the methyltransferase superfamily. ETFBKMT family.</text>
</comment>
<gene>
    <name evidence="6" type="ORF">EVOR1521_LOCUS11081</name>
</gene>